<protein>
    <submittedName>
        <fullName evidence="1">Uncharacterized protein</fullName>
    </submittedName>
</protein>
<comment type="caution">
    <text evidence="1">The sequence shown here is derived from an EMBL/GenBank/DDBJ whole genome shotgun (WGS) entry which is preliminary data.</text>
</comment>
<keyword evidence="2" id="KW-1185">Reference proteome</keyword>
<sequence>MELEINLKQSYGVIKHSMSTENIADLISLFIEKDSIALFSFYERNMHLFDVNTQKFISDRFVFVNSEWVLPWEESIPHWDEPDQTPPKIIWFSVTQKEDMIKAIEIDYLFRCIVIKQGEEFKRCTNVLFHQEYYSSVDEEDYEYYLGFTNKDFFFVNSLDEVKERFEIRLIE</sequence>
<proteinExistence type="predicted"/>
<dbReference type="EMBL" id="QXJM01000016">
    <property type="protein sequence ID" value="RIE05142.1"/>
    <property type="molecule type" value="Genomic_DNA"/>
</dbReference>
<name>A0A398CRH7_9BACL</name>
<accession>A0A398CRH7</accession>
<reference evidence="1 2" key="1">
    <citation type="submission" date="2018-09" db="EMBL/GenBank/DDBJ databases">
        <title>Cohnella cavernae sp. nov., isolated from a karst cave.</title>
        <authorList>
            <person name="Zhu H."/>
        </authorList>
    </citation>
    <scope>NUCLEOTIDE SEQUENCE [LARGE SCALE GENOMIC DNA]</scope>
    <source>
        <strain evidence="1 2">K2E09-144</strain>
    </source>
</reference>
<gene>
    <name evidence="1" type="ORF">D3H35_03085</name>
</gene>
<evidence type="ECO:0000313" key="2">
    <source>
        <dbReference type="Proteomes" id="UP000266340"/>
    </source>
</evidence>
<evidence type="ECO:0000313" key="1">
    <source>
        <dbReference type="EMBL" id="RIE05142.1"/>
    </source>
</evidence>
<dbReference type="AlphaFoldDB" id="A0A398CRH7"/>
<dbReference type="Proteomes" id="UP000266340">
    <property type="component" value="Unassembled WGS sequence"/>
</dbReference>
<dbReference type="OrthoDB" id="2469999at2"/>
<organism evidence="1 2">
    <name type="scientific">Cohnella faecalis</name>
    <dbReference type="NCBI Taxonomy" id="2315694"/>
    <lineage>
        <taxon>Bacteria</taxon>
        <taxon>Bacillati</taxon>
        <taxon>Bacillota</taxon>
        <taxon>Bacilli</taxon>
        <taxon>Bacillales</taxon>
        <taxon>Paenibacillaceae</taxon>
        <taxon>Cohnella</taxon>
    </lineage>
</organism>